<reference evidence="1 2" key="1">
    <citation type="submission" date="2023-06" db="EMBL/GenBank/DDBJ databases">
        <title>Alteromonas sp. ASW11-36 isolated from intertidal sand.</title>
        <authorList>
            <person name="Li Y."/>
        </authorList>
    </citation>
    <scope>NUCLEOTIDE SEQUENCE [LARGE SCALE GENOMIC DNA]</scope>
    <source>
        <strain evidence="1 2">ASW11-36</strain>
    </source>
</reference>
<accession>A0ABT7SYX4</accession>
<proteinExistence type="predicted"/>
<evidence type="ECO:0000313" key="1">
    <source>
        <dbReference type="EMBL" id="MDM7861380.1"/>
    </source>
</evidence>
<evidence type="ECO:0000313" key="2">
    <source>
        <dbReference type="Proteomes" id="UP001234343"/>
    </source>
</evidence>
<dbReference type="SUPFAM" id="SSF55781">
    <property type="entry name" value="GAF domain-like"/>
    <property type="match status" value="1"/>
</dbReference>
<dbReference type="EMBL" id="JAUCBP010000010">
    <property type="protein sequence ID" value="MDM7861380.1"/>
    <property type="molecule type" value="Genomic_DNA"/>
</dbReference>
<gene>
    <name evidence="1" type="ORF">QTP81_12310</name>
</gene>
<name>A0ABT7SYX4_9ALTE</name>
<sequence>MDIDSLTQLGMSLSKPDVQGAEKLRLTCSAIADSIPHADRVSLWEFFDSKTAIRCIALLTKEGFSVPNELILRESDFPEYFAAILKEDTVCASNARSDPRTQCFNQGYFEPNDIHSLLDYIFSREFVQYGIICCESVNRQVEWSDNDIENLKRAATVVSVYSYVEML</sequence>
<keyword evidence="2" id="KW-1185">Reference proteome</keyword>
<dbReference type="Gene3D" id="3.30.450.40">
    <property type="match status" value="1"/>
</dbReference>
<dbReference type="RefSeq" id="WP_289365841.1">
    <property type="nucleotide sequence ID" value="NZ_JAUCBP010000010.1"/>
</dbReference>
<dbReference type="InterPro" id="IPR029016">
    <property type="entry name" value="GAF-like_dom_sf"/>
</dbReference>
<protein>
    <submittedName>
        <fullName evidence="1">GAF domain-containing protein</fullName>
    </submittedName>
</protein>
<comment type="caution">
    <text evidence="1">The sequence shown here is derived from an EMBL/GenBank/DDBJ whole genome shotgun (WGS) entry which is preliminary data.</text>
</comment>
<dbReference type="Proteomes" id="UP001234343">
    <property type="component" value="Unassembled WGS sequence"/>
</dbReference>
<organism evidence="1 2">
    <name type="scientific">Alteromonas arenosi</name>
    <dbReference type="NCBI Taxonomy" id="3055817"/>
    <lineage>
        <taxon>Bacteria</taxon>
        <taxon>Pseudomonadati</taxon>
        <taxon>Pseudomonadota</taxon>
        <taxon>Gammaproteobacteria</taxon>
        <taxon>Alteromonadales</taxon>
        <taxon>Alteromonadaceae</taxon>
        <taxon>Alteromonas/Salinimonas group</taxon>
        <taxon>Alteromonas</taxon>
    </lineage>
</organism>